<dbReference type="EMBL" id="ML769512">
    <property type="protein sequence ID" value="KAE9396512.1"/>
    <property type="molecule type" value="Genomic_DNA"/>
</dbReference>
<dbReference type="Proteomes" id="UP000799118">
    <property type="component" value="Unassembled WGS sequence"/>
</dbReference>
<reference evidence="1" key="1">
    <citation type="journal article" date="2019" name="Environ. Microbiol.">
        <title>Fungal ecological strategies reflected in gene transcription - a case study of two litter decomposers.</title>
        <authorList>
            <person name="Barbi F."/>
            <person name="Kohler A."/>
            <person name="Barry K."/>
            <person name="Baskaran P."/>
            <person name="Daum C."/>
            <person name="Fauchery L."/>
            <person name="Ihrmark K."/>
            <person name="Kuo A."/>
            <person name="LaButti K."/>
            <person name="Lipzen A."/>
            <person name="Morin E."/>
            <person name="Grigoriev I.V."/>
            <person name="Henrissat B."/>
            <person name="Lindahl B."/>
            <person name="Martin F."/>
        </authorList>
    </citation>
    <scope>NUCLEOTIDE SEQUENCE</scope>
    <source>
        <strain evidence="1">JB14</strain>
    </source>
</reference>
<accession>A0A6A4HDR8</accession>
<name>A0A6A4HDR8_9AGAR</name>
<protein>
    <submittedName>
        <fullName evidence="1">Uncharacterized protein</fullName>
    </submittedName>
</protein>
<gene>
    <name evidence="1" type="ORF">BT96DRAFT_109496</name>
</gene>
<keyword evidence="2" id="KW-1185">Reference proteome</keyword>
<dbReference type="AlphaFoldDB" id="A0A6A4HDR8"/>
<organism evidence="1 2">
    <name type="scientific">Gymnopus androsaceus JB14</name>
    <dbReference type="NCBI Taxonomy" id="1447944"/>
    <lineage>
        <taxon>Eukaryota</taxon>
        <taxon>Fungi</taxon>
        <taxon>Dikarya</taxon>
        <taxon>Basidiomycota</taxon>
        <taxon>Agaricomycotina</taxon>
        <taxon>Agaricomycetes</taxon>
        <taxon>Agaricomycetidae</taxon>
        <taxon>Agaricales</taxon>
        <taxon>Marasmiineae</taxon>
        <taxon>Omphalotaceae</taxon>
        <taxon>Gymnopus</taxon>
    </lineage>
</organism>
<sequence>MQSDYQLSVTRIHCSSTSQSSLINQSIHSFILSFYLHGSQRPQNDPSRNRNQIRTTQIVFSGTKRAAGGNTGTNPQAGFIGAYGGYDFIGEVKLIRVLNVGS</sequence>
<evidence type="ECO:0000313" key="2">
    <source>
        <dbReference type="Proteomes" id="UP000799118"/>
    </source>
</evidence>
<proteinExistence type="predicted"/>
<evidence type="ECO:0000313" key="1">
    <source>
        <dbReference type="EMBL" id="KAE9396512.1"/>
    </source>
</evidence>